<comment type="similarity">
    <text evidence="2 17">Belongs to the cation transport ATPase (P-type) (TC 3.A.3) family. Type IB subfamily.</text>
</comment>
<proteinExistence type="inferred from homology"/>
<name>A0ABV1F135_9BACI</name>
<dbReference type="PRINTS" id="PR00119">
    <property type="entry name" value="CATATPASE"/>
</dbReference>
<dbReference type="NCBIfam" id="TIGR01494">
    <property type="entry name" value="ATPase_P-type"/>
    <property type="match status" value="1"/>
</dbReference>
<dbReference type="InterPro" id="IPR023299">
    <property type="entry name" value="ATPase_P-typ_cyto_dom_N"/>
</dbReference>
<feature type="transmembrane region" description="Helical" evidence="17">
    <location>
        <begin position="657"/>
        <end position="678"/>
    </location>
</feature>
<keyword evidence="14" id="KW-0406">Ion transport</keyword>
<evidence type="ECO:0000313" key="21">
    <source>
        <dbReference type="Proteomes" id="UP001465426"/>
    </source>
</evidence>
<evidence type="ECO:0000256" key="7">
    <source>
        <dbReference type="ARBA" id="ARBA00022723"/>
    </source>
</evidence>
<feature type="transmembrane region" description="Helical" evidence="17">
    <location>
        <begin position="288"/>
        <end position="310"/>
    </location>
</feature>
<dbReference type="InterPro" id="IPR036412">
    <property type="entry name" value="HAD-like_sf"/>
</dbReference>
<keyword evidence="15 17" id="KW-0472">Membrane</keyword>
<feature type="region of interest" description="Disordered" evidence="18">
    <location>
        <begin position="1"/>
        <end position="20"/>
    </location>
</feature>
<keyword evidence="4" id="KW-0813">Transport</keyword>
<evidence type="ECO:0000256" key="12">
    <source>
        <dbReference type="ARBA" id="ARBA00022989"/>
    </source>
</evidence>
<keyword evidence="5" id="KW-0597">Phosphoprotein</keyword>
<evidence type="ECO:0000256" key="8">
    <source>
        <dbReference type="ARBA" id="ARBA00022741"/>
    </source>
</evidence>
<keyword evidence="21" id="KW-1185">Reference proteome</keyword>
<evidence type="ECO:0000259" key="19">
    <source>
        <dbReference type="Pfam" id="PF00122"/>
    </source>
</evidence>
<dbReference type="Gene3D" id="3.40.1110.10">
    <property type="entry name" value="Calcium-transporting ATPase, cytoplasmic domain N"/>
    <property type="match status" value="1"/>
</dbReference>
<keyword evidence="8 17" id="KW-0547">Nucleotide-binding</keyword>
<dbReference type="InterPro" id="IPR023298">
    <property type="entry name" value="ATPase_P-typ_TM_dom_sf"/>
</dbReference>
<feature type="transmembrane region" description="Helical" evidence="17">
    <location>
        <begin position="33"/>
        <end position="51"/>
    </location>
</feature>
<dbReference type="Gene3D" id="3.40.50.1000">
    <property type="entry name" value="HAD superfamily/HAD-like"/>
    <property type="match status" value="1"/>
</dbReference>
<dbReference type="PROSITE" id="PS00154">
    <property type="entry name" value="ATPASE_E1_E2"/>
    <property type="match status" value="1"/>
</dbReference>
<dbReference type="EC" id="7.2.2.8" evidence="3"/>
<dbReference type="InterPro" id="IPR001757">
    <property type="entry name" value="P_typ_ATPase"/>
</dbReference>
<dbReference type="RefSeq" id="WP_051641005.1">
    <property type="nucleotide sequence ID" value="NZ_JBBMFN010000041.1"/>
</dbReference>
<feature type="transmembrane region" description="Helical" evidence="17">
    <location>
        <begin position="105"/>
        <end position="124"/>
    </location>
</feature>
<dbReference type="InterPro" id="IPR018303">
    <property type="entry name" value="ATPase_P-typ_P_site"/>
</dbReference>
<evidence type="ECO:0000256" key="9">
    <source>
        <dbReference type="ARBA" id="ARBA00022796"/>
    </source>
</evidence>
<feature type="transmembrane region" description="Helical" evidence="17">
    <location>
        <begin position="71"/>
        <end position="93"/>
    </location>
</feature>
<dbReference type="InterPro" id="IPR044492">
    <property type="entry name" value="P_typ_ATPase_HD_dom"/>
</dbReference>
<dbReference type="PANTHER" id="PTHR43520:SF8">
    <property type="entry name" value="P-TYPE CU(+) TRANSPORTER"/>
    <property type="match status" value="1"/>
</dbReference>
<keyword evidence="13" id="KW-0186">Copper</keyword>
<reference evidence="20 21" key="1">
    <citation type="submission" date="2024-03" db="EMBL/GenBank/DDBJ databases">
        <title>Human intestinal bacterial collection.</title>
        <authorList>
            <person name="Pauvert C."/>
            <person name="Hitch T.C.A."/>
            <person name="Clavel T."/>
        </authorList>
    </citation>
    <scope>NUCLEOTIDE SEQUENCE [LARGE SCALE GENOMIC DNA]</scope>
    <source>
        <strain evidence="20 21">CLA-SR-H024</strain>
    </source>
</reference>
<dbReference type="InterPro" id="IPR008250">
    <property type="entry name" value="ATPase_P-typ_transduc_dom_A_sf"/>
</dbReference>
<keyword evidence="7 17" id="KW-0479">Metal-binding</keyword>
<evidence type="ECO:0000256" key="13">
    <source>
        <dbReference type="ARBA" id="ARBA00023008"/>
    </source>
</evidence>
<evidence type="ECO:0000256" key="16">
    <source>
        <dbReference type="ARBA" id="ARBA00049289"/>
    </source>
</evidence>
<dbReference type="PRINTS" id="PR00943">
    <property type="entry name" value="CUATPASE"/>
</dbReference>
<dbReference type="SFLD" id="SFLDF00027">
    <property type="entry name" value="p-type_atpase"/>
    <property type="match status" value="1"/>
</dbReference>
<evidence type="ECO:0000256" key="15">
    <source>
        <dbReference type="ARBA" id="ARBA00023136"/>
    </source>
</evidence>
<organism evidence="20 21">
    <name type="scientific">Niallia hominis</name>
    <dbReference type="NCBI Taxonomy" id="3133173"/>
    <lineage>
        <taxon>Bacteria</taxon>
        <taxon>Bacillati</taxon>
        <taxon>Bacillota</taxon>
        <taxon>Bacilli</taxon>
        <taxon>Bacillales</taxon>
        <taxon>Bacillaceae</taxon>
        <taxon>Niallia</taxon>
    </lineage>
</organism>
<keyword evidence="12 17" id="KW-1133">Transmembrane helix</keyword>
<dbReference type="InterPro" id="IPR027256">
    <property type="entry name" value="P-typ_ATPase_IB"/>
</dbReference>
<evidence type="ECO:0000256" key="5">
    <source>
        <dbReference type="ARBA" id="ARBA00022553"/>
    </source>
</evidence>
<dbReference type="SFLD" id="SFLDS00003">
    <property type="entry name" value="Haloacid_Dehalogenase"/>
    <property type="match status" value="1"/>
</dbReference>
<sequence>MGTQKNSHVHEHHMHQQEEPTEEMEYRSLMKKWWFAAAISVPIIVVSYPNLIPGIRDWLPMGSVELWWARLIMGFFALLVLIVSGNQFFIGMWEGLKQRSANMHTLIATGVSAAWLYSLVALFWPGIFPKEEMAEVYYDVTTVVTALVILGMAMEVKAKGRSSEAIKKLVGLQPKTANVIKEGIEVKVPIEEVKIGDKVIVRPGEKIAIDGIILDGNSAVDESMLTGESMPVDKIPGNEVFGGTLNKTGSFTFEVTKEQKDSALANIVEMVKQAQGSRIPVQKVVDNVSAYFTPGVIIAAILGFIVWYNFGPQPGWVYALIVAVTTLIIACPCALGMATPMSLTTGVGKGAENGILIRSGEALQVAQKLNTIVLDKTGTITEGKPSLTDIVSLGKYSKTDLLKFSASIEKGSEHPLATAIMDNAEKKKIPLAKVTGFNAIPGHGVEGIVEDKRIYFGNLKLMKKEGIPLNGFNKYASSMADEGKTPMFMAIDGEAAGIIAVADTVKEDSLSVIQELEKMGLEVVMITGDNQRTAQAIAKQVGIKRVLADVLPQDKAENVRKLQAEGKKVAMVGDGINDAPALTQADVGIAIGTGTDVAIEASDITLISGSLKGVVSAIKISRATMKNVYENLFGAFIYNTVGIPIALGVLYPFTGILLSPLLAAAAMAFSSVTVILNANRLKGLKLKTF</sequence>
<evidence type="ECO:0000313" key="20">
    <source>
        <dbReference type="EMBL" id="MEQ2467058.1"/>
    </source>
</evidence>
<evidence type="ECO:0000256" key="14">
    <source>
        <dbReference type="ARBA" id="ARBA00023065"/>
    </source>
</evidence>
<dbReference type="InterPro" id="IPR023214">
    <property type="entry name" value="HAD_sf"/>
</dbReference>
<gene>
    <name evidence="20" type="ORF">WMO63_15490</name>
</gene>
<protein>
    <recommendedName>
        <fullName evidence="3">P-type Cu(+) transporter</fullName>
        <ecNumber evidence="3">7.2.2.8</ecNumber>
    </recommendedName>
</protein>
<evidence type="ECO:0000256" key="11">
    <source>
        <dbReference type="ARBA" id="ARBA00022967"/>
    </source>
</evidence>
<evidence type="ECO:0000256" key="18">
    <source>
        <dbReference type="SAM" id="MobiDB-lite"/>
    </source>
</evidence>
<dbReference type="Pfam" id="PF00702">
    <property type="entry name" value="Hydrolase"/>
    <property type="match status" value="1"/>
</dbReference>
<evidence type="ECO:0000256" key="17">
    <source>
        <dbReference type="RuleBase" id="RU362081"/>
    </source>
</evidence>
<evidence type="ECO:0000256" key="1">
    <source>
        <dbReference type="ARBA" id="ARBA00004127"/>
    </source>
</evidence>
<comment type="catalytic activity">
    <reaction evidence="16">
        <text>Cu(+)(in) + ATP + H2O = Cu(+)(out) + ADP + phosphate + H(+)</text>
        <dbReference type="Rhea" id="RHEA:25792"/>
        <dbReference type="ChEBI" id="CHEBI:15377"/>
        <dbReference type="ChEBI" id="CHEBI:15378"/>
        <dbReference type="ChEBI" id="CHEBI:30616"/>
        <dbReference type="ChEBI" id="CHEBI:43474"/>
        <dbReference type="ChEBI" id="CHEBI:49552"/>
        <dbReference type="ChEBI" id="CHEBI:456216"/>
        <dbReference type="EC" id="7.2.2.8"/>
    </reaction>
</comment>
<dbReference type="SUPFAM" id="SSF56784">
    <property type="entry name" value="HAD-like"/>
    <property type="match status" value="1"/>
</dbReference>
<evidence type="ECO:0000256" key="2">
    <source>
        <dbReference type="ARBA" id="ARBA00006024"/>
    </source>
</evidence>
<evidence type="ECO:0000256" key="10">
    <source>
        <dbReference type="ARBA" id="ARBA00022840"/>
    </source>
</evidence>
<evidence type="ECO:0000256" key="6">
    <source>
        <dbReference type="ARBA" id="ARBA00022692"/>
    </source>
</evidence>
<comment type="subcellular location">
    <subcellularLocation>
        <location evidence="17">Cell membrane</location>
    </subcellularLocation>
    <subcellularLocation>
        <location evidence="1">Endomembrane system</location>
        <topology evidence="1">Multi-pass membrane protein</topology>
    </subcellularLocation>
</comment>
<dbReference type="SFLD" id="SFLDG00002">
    <property type="entry name" value="C1.7:_P-type_atpase_like"/>
    <property type="match status" value="1"/>
</dbReference>
<dbReference type="InterPro" id="IPR059000">
    <property type="entry name" value="ATPase_P-type_domA"/>
</dbReference>
<dbReference type="Proteomes" id="UP001465426">
    <property type="component" value="Unassembled WGS sequence"/>
</dbReference>
<dbReference type="SUPFAM" id="SSF81653">
    <property type="entry name" value="Calcium ATPase, transduction domain A"/>
    <property type="match status" value="1"/>
</dbReference>
<keyword evidence="11" id="KW-1278">Translocase</keyword>
<comment type="caution">
    <text evidence="20">The sequence shown here is derived from an EMBL/GenBank/DDBJ whole genome shotgun (WGS) entry which is preliminary data.</text>
</comment>
<dbReference type="NCBIfam" id="TIGR01511">
    <property type="entry name" value="ATPase-IB1_Cu"/>
    <property type="match status" value="1"/>
</dbReference>
<feature type="domain" description="P-type ATPase A" evidence="19">
    <location>
        <begin position="172"/>
        <end position="272"/>
    </location>
</feature>
<dbReference type="EMBL" id="JBBMFN010000041">
    <property type="protein sequence ID" value="MEQ2467058.1"/>
    <property type="molecule type" value="Genomic_DNA"/>
</dbReference>
<dbReference type="NCBIfam" id="TIGR01525">
    <property type="entry name" value="ATPase-IB_hvy"/>
    <property type="match status" value="1"/>
</dbReference>
<evidence type="ECO:0000256" key="3">
    <source>
        <dbReference type="ARBA" id="ARBA00012517"/>
    </source>
</evidence>
<dbReference type="PANTHER" id="PTHR43520">
    <property type="entry name" value="ATP7, ISOFORM B"/>
    <property type="match status" value="1"/>
</dbReference>
<keyword evidence="17" id="KW-1003">Cell membrane</keyword>
<accession>A0ABV1F135</accession>
<feature type="transmembrane region" description="Helical" evidence="17">
    <location>
        <begin position="316"/>
        <end position="335"/>
    </location>
</feature>
<keyword evidence="6 17" id="KW-0812">Transmembrane</keyword>
<keyword evidence="10 17" id="KW-0067">ATP-binding</keyword>
<dbReference type="SUPFAM" id="SSF81665">
    <property type="entry name" value="Calcium ATPase, transmembrane domain M"/>
    <property type="match status" value="1"/>
</dbReference>
<feature type="transmembrane region" description="Helical" evidence="17">
    <location>
        <begin position="136"/>
        <end position="154"/>
    </location>
</feature>
<dbReference type="Pfam" id="PF00122">
    <property type="entry name" value="E1-E2_ATPase"/>
    <property type="match status" value="1"/>
</dbReference>
<feature type="transmembrane region" description="Helical" evidence="17">
    <location>
        <begin position="632"/>
        <end position="651"/>
    </location>
</feature>
<evidence type="ECO:0000256" key="4">
    <source>
        <dbReference type="ARBA" id="ARBA00022448"/>
    </source>
</evidence>
<keyword evidence="9" id="KW-0187">Copper transport</keyword>
<dbReference type="Gene3D" id="2.70.150.10">
    <property type="entry name" value="Calcium-transporting ATPase, cytoplasmic transduction domain A"/>
    <property type="match status" value="1"/>
</dbReference>
<dbReference type="CDD" id="cd02094">
    <property type="entry name" value="P-type_ATPase_Cu-like"/>
    <property type="match status" value="1"/>
</dbReference>